<dbReference type="GO" id="GO:0046872">
    <property type="term" value="F:metal ion binding"/>
    <property type="evidence" value="ECO:0007669"/>
    <property type="project" value="InterPro"/>
</dbReference>
<dbReference type="Proteomes" id="UP000005938">
    <property type="component" value="Unassembled WGS sequence"/>
</dbReference>
<gene>
    <name evidence="2" type="ORF">W5A_03419</name>
</gene>
<accession>I0WHU4</accession>
<dbReference type="OrthoDB" id="677920at2"/>
<sequence>MKTELKVKNIKCGGCVNTIMKAVSQLKGITDVAVDQENSSISFDYHTLNQYGGVINKLRDLGYPPISDENTLAF</sequence>
<keyword evidence="3" id="KW-1185">Reference proteome</keyword>
<proteinExistence type="predicted"/>
<protein>
    <submittedName>
        <fullName evidence="2">Heavy metal transport/detoxification protein</fullName>
    </submittedName>
</protein>
<name>I0WHU4_9FLAO</name>
<evidence type="ECO:0000313" key="2">
    <source>
        <dbReference type="EMBL" id="EID75960.1"/>
    </source>
</evidence>
<dbReference type="eggNOG" id="COG2608">
    <property type="taxonomic scope" value="Bacteria"/>
</dbReference>
<dbReference type="EMBL" id="AJJU01000003">
    <property type="protein sequence ID" value="EID75960.1"/>
    <property type="molecule type" value="Genomic_DNA"/>
</dbReference>
<dbReference type="InterPro" id="IPR006121">
    <property type="entry name" value="HMA_dom"/>
</dbReference>
<dbReference type="PROSITE" id="PS50846">
    <property type="entry name" value="HMA_2"/>
    <property type="match status" value="1"/>
</dbReference>
<reference evidence="2 3" key="1">
    <citation type="journal article" date="2012" name="J. Bacteriol.">
        <title>Genome Sequence of the Halotolerant Bacterium Imtechella halotolerans K1T.</title>
        <authorList>
            <person name="Kumar S."/>
            <person name="Vikram S."/>
            <person name="Subramanian S."/>
            <person name="Raghava G.P."/>
            <person name="Pinnaka A.K."/>
        </authorList>
    </citation>
    <scope>NUCLEOTIDE SEQUENCE [LARGE SCALE GENOMIC DNA]</scope>
    <source>
        <strain evidence="2 3">K1</strain>
    </source>
</reference>
<evidence type="ECO:0000259" key="1">
    <source>
        <dbReference type="PROSITE" id="PS50846"/>
    </source>
</evidence>
<organism evidence="2 3">
    <name type="scientific">Imtechella halotolerans K1</name>
    <dbReference type="NCBI Taxonomy" id="946077"/>
    <lineage>
        <taxon>Bacteria</taxon>
        <taxon>Pseudomonadati</taxon>
        <taxon>Bacteroidota</taxon>
        <taxon>Flavobacteriia</taxon>
        <taxon>Flavobacteriales</taxon>
        <taxon>Flavobacteriaceae</taxon>
        <taxon>Imtechella</taxon>
    </lineage>
</organism>
<dbReference type="InterPro" id="IPR036163">
    <property type="entry name" value="HMA_dom_sf"/>
</dbReference>
<dbReference type="Pfam" id="PF00403">
    <property type="entry name" value="HMA"/>
    <property type="match status" value="1"/>
</dbReference>
<dbReference type="CDD" id="cd00371">
    <property type="entry name" value="HMA"/>
    <property type="match status" value="1"/>
</dbReference>
<dbReference type="STRING" id="946077.W5A_03419"/>
<dbReference type="Gene3D" id="3.30.70.100">
    <property type="match status" value="1"/>
</dbReference>
<dbReference type="RefSeq" id="WP_008237443.1">
    <property type="nucleotide sequence ID" value="NZ_AJJU01000003.1"/>
</dbReference>
<dbReference type="AlphaFoldDB" id="I0WHU4"/>
<comment type="caution">
    <text evidence="2">The sequence shown here is derived from an EMBL/GenBank/DDBJ whole genome shotgun (WGS) entry which is preliminary data.</text>
</comment>
<dbReference type="SUPFAM" id="SSF55008">
    <property type="entry name" value="HMA, heavy metal-associated domain"/>
    <property type="match status" value="1"/>
</dbReference>
<feature type="domain" description="HMA" evidence="1">
    <location>
        <begin position="1"/>
        <end position="66"/>
    </location>
</feature>
<evidence type="ECO:0000313" key="3">
    <source>
        <dbReference type="Proteomes" id="UP000005938"/>
    </source>
</evidence>